<name>A0A830HE89_9CHLO</name>
<reference evidence="4" key="1">
    <citation type="submission" date="2020-10" db="EMBL/GenBank/DDBJ databases">
        <title>Unveiling of a novel bifunctional photoreceptor, Dualchrome1, isolated from a cosmopolitan green alga.</title>
        <authorList>
            <person name="Suzuki S."/>
            <person name="Kawachi M."/>
        </authorList>
    </citation>
    <scope>NUCLEOTIDE SEQUENCE</scope>
    <source>
        <strain evidence="4">NIES 2893</strain>
    </source>
</reference>
<dbReference type="InterPro" id="IPR010378">
    <property type="entry name" value="TRAPPC13"/>
</dbReference>
<feature type="domain" description="Trafficking protein particle complex subunit 13 middle" evidence="3">
    <location>
        <begin position="255"/>
        <end position="354"/>
    </location>
</feature>
<dbReference type="OrthoDB" id="508793at2759"/>
<evidence type="ECO:0000313" key="5">
    <source>
        <dbReference type="Proteomes" id="UP000660262"/>
    </source>
</evidence>
<proteinExistence type="predicted"/>
<gene>
    <name evidence="4" type="ORF">PPROV_000357500</name>
</gene>
<feature type="domain" description="Trafficking protein particle complex subunit 13 N-terminal" evidence="2">
    <location>
        <begin position="36"/>
        <end position="223"/>
    </location>
</feature>
<feature type="compositionally biased region" description="Pro residues" evidence="1">
    <location>
        <begin position="1"/>
        <end position="12"/>
    </location>
</feature>
<keyword evidence="5" id="KW-1185">Reference proteome</keyword>
<dbReference type="Pfam" id="PF23647">
    <property type="entry name" value="TRAPPC13_M"/>
    <property type="match status" value="1"/>
</dbReference>
<comment type="caution">
    <text evidence="4">The sequence shown here is derived from an EMBL/GenBank/DDBJ whole genome shotgun (WGS) entry which is preliminary data.</text>
</comment>
<evidence type="ECO:0000313" key="4">
    <source>
        <dbReference type="EMBL" id="GHP04823.1"/>
    </source>
</evidence>
<dbReference type="InterPro" id="IPR055429">
    <property type="entry name" value="TRAPPC13_M"/>
</dbReference>
<dbReference type="EMBL" id="BNJQ01000008">
    <property type="protein sequence ID" value="GHP04823.1"/>
    <property type="molecule type" value="Genomic_DNA"/>
</dbReference>
<dbReference type="PANTHER" id="PTHR13134:SF3">
    <property type="entry name" value="TRAFFICKING PROTEIN PARTICLE COMPLEX SUBUNIT 13"/>
    <property type="match status" value="1"/>
</dbReference>
<feature type="compositionally biased region" description="Low complexity" evidence="1">
    <location>
        <begin position="25"/>
        <end position="36"/>
    </location>
</feature>
<dbReference type="Proteomes" id="UP000660262">
    <property type="component" value="Unassembled WGS sequence"/>
</dbReference>
<dbReference type="InterPro" id="IPR055427">
    <property type="entry name" value="TRAPPC13_N"/>
</dbReference>
<evidence type="ECO:0000256" key="1">
    <source>
        <dbReference type="SAM" id="MobiDB-lite"/>
    </source>
</evidence>
<protein>
    <recommendedName>
        <fullName evidence="6">Trafficking protein particle complex subunit 13</fullName>
    </recommendedName>
</protein>
<evidence type="ECO:0000259" key="3">
    <source>
        <dbReference type="Pfam" id="PF23647"/>
    </source>
</evidence>
<evidence type="ECO:0000259" key="2">
    <source>
        <dbReference type="Pfam" id="PF06159"/>
    </source>
</evidence>
<dbReference type="GO" id="GO:1990072">
    <property type="term" value="C:TRAPPIII protein complex"/>
    <property type="evidence" value="ECO:0007669"/>
    <property type="project" value="TreeGrafter"/>
</dbReference>
<dbReference type="AlphaFoldDB" id="A0A830HE89"/>
<feature type="region of interest" description="Disordered" evidence="1">
    <location>
        <begin position="1"/>
        <end position="36"/>
    </location>
</feature>
<dbReference type="Pfam" id="PF06159">
    <property type="entry name" value="TRAPPC13_N"/>
    <property type="match status" value="1"/>
</dbReference>
<sequence>MATPPPPHPLMPAPAGSQQPPPPTHTQQQQQQQQQHLVAFRLVRQTRPKLAVAPPPPPSIYDLAPDLMHADLADALKDDDDSASSSASSSLAHYPFNGSLATTSSFGEVHLGETFTCAIEVSGSPLARSICVRVEMQTERNKQVLYDNNDSPFDNVGAPGAGAHEFVVSFPLRELGAHTLACSAVYSVQTQTDPAAPQPQQHGLPPAAAPDRRYFPQYYKFNVVSPLAVRTKCRRLPDVCGDALDARGGGPAWALEACLENTSKTSLVFRDIRLDAPEGATAARIGGEAEVIGDSAACLGAALVLAPGESAHVLHVVRRAADGDAHASSSGSLGKLDVRWRGVDGGESGRLQTQAVLSGSTASATAPGSDSSAAYGTWSLVSAAADIPRLLTAAGAPPPRAAVDEMIGVTKAARVGIPFDLRLELRGPSEAGPPPSTWRLVHLATAGAAAGARVPPAALAPPAMLAASSSSGLSAVGEVPCPLAPLQAVDGQPGVYRLRQSIVALRAGVLRVEGLCVVAPLEEGGASLRACGGRVVCALVPLELRVV</sequence>
<organism evidence="4 5">
    <name type="scientific">Pycnococcus provasolii</name>
    <dbReference type="NCBI Taxonomy" id="41880"/>
    <lineage>
        <taxon>Eukaryota</taxon>
        <taxon>Viridiplantae</taxon>
        <taxon>Chlorophyta</taxon>
        <taxon>Pseudoscourfieldiophyceae</taxon>
        <taxon>Pseudoscourfieldiales</taxon>
        <taxon>Pycnococcaceae</taxon>
        <taxon>Pycnococcus</taxon>
    </lineage>
</organism>
<accession>A0A830HE89</accession>
<evidence type="ECO:0008006" key="6">
    <source>
        <dbReference type="Google" id="ProtNLM"/>
    </source>
</evidence>
<dbReference type="PANTHER" id="PTHR13134">
    <property type="entry name" value="TRAFFICKING PROTEIN PARTICLE COMPLEX SUBUNIT 13"/>
    <property type="match status" value="1"/>
</dbReference>